<feature type="compositionally biased region" description="Low complexity" evidence="1">
    <location>
        <begin position="74"/>
        <end position="83"/>
    </location>
</feature>
<evidence type="ECO:0000256" key="1">
    <source>
        <dbReference type="SAM" id="MobiDB-lite"/>
    </source>
</evidence>
<keyword evidence="2" id="KW-1133">Transmembrane helix</keyword>
<comment type="caution">
    <text evidence="3">The sequence shown here is derived from an EMBL/GenBank/DDBJ whole genome shotgun (WGS) entry which is preliminary data.</text>
</comment>
<organism evidence="3 4">
    <name type="scientific">Catellatospora citrea</name>
    <dbReference type="NCBI Taxonomy" id="53366"/>
    <lineage>
        <taxon>Bacteria</taxon>
        <taxon>Bacillati</taxon>
        <taxon>Actinomycetota</taxon>
        <taxon>Actinomycetes</taxon>
        <taxon>Micromonosporales</taxon>
        <taxon>Micromonosporaceae</taxon>
        <taxon>Catellatospora</taxon>
    </lineage>
</organism>
<gene>
    <name evidence="3" type="ORF">Cci01nite_47030</name>
</gene>
<dbReference type="EMBL" id="BONH01000022">
    <property type="protein sequence ID" value="GIF99609.1"/>
    <property type="molecule type" value="Genomic_DNA"/>
</dbReference>
<proteinExistence type="predicted"/>
<name>A0A8J3KQR6_9ACTN</name>
<protein>
    <submittedName>
        <fullName evidence="3">Uncharacterized protein</fullName>
    </submittedName>
</protein>
<dbReference type="RefSeq" id="WP_120317902.1">
    <property type="nucleotide sequence ID" value="NZ_BONH01000022.1"/>
</dbReference>
<feature type="region of interest" description="Disordered" evidence="1">
    <location>
        <begin position="74"/>
        <end position="99"/>
    </location>
</feature>
<sequence>MSDHVDQLVDRVAAELTAVRWADPERLRATARRRTLRTVLAVPVVLVVLVAGVWTAAGTGPGAPVPDVAASATGPVVTASPSPTAAPSPAPSAATPSGDPSPLLIPVEALLQAEDVGSDAIIENQLVFSPGEQGLILGDDTCPAYGGLKIVASLRYTAMRTHTVVTGDPRDADSDRVFVDTRRYTAKDAAQVLADARRFVRACRSYRAGTEANTDLNPAHAEASWSVLAEGFAGDESVLVRRRYVSVLDSTGESAGQGGTALYALIRMRDVITVLYLEKDQPERLEALSAKAAARLCVMVPRCR</sequence>
<dbReference type="AlphaFoldDB" id="A0A8J3KQR6"/>
<evidence type="ECO:0000313" key="3">
    <source>
        <dbReference type="EMBL" id="GIF99609.1"/>
    </source>
</evidence>
<reference evidence="3 4" key="1">
    <citation type="submission" date="2021-01" db="EMBL/GenBank/DDBJ databases">
        <title>Whole genome shotgun sequence of Catellatospora citrea NBRC 14495.</title>
        <authorList>
            <person name="Komaki H."/>
            <person name="Tamura T."/>
        </authorList>
    </citation>
    <scope>NUCLEOTIDE SEQUENCE [LARGE SCALE GENOMIC DNA]</scope>
    <source>
        <strain evidence="3 4">NBRC 14495</strain>
    </source>
</reference>
<keyword evidence="2" id="KW-0812">Transmembrane</keyword>
<keyword evidence="2" id="KW-0472">Membrane</keyword>
<dbReference type="Proteomes" id="UP000659904">
    <property type="component" value="Unassembled WGS sequence"/>
</dbReference>
<evidence type="ECO:0000256" key="2">
    <source>
        <dbReference type="SAM" id="Phobius"/>
    </source>
</evidence>
<feature type="transmembrane region" description="Helical" evidence="2">
    <location>
        <begin position="36"/>
        <end position="57"/>
    </location>
</feature>
<keyword evidence="4" id="KW-1185">Reference proteome</keyword>
<accession>A0A8J3KQR6</accession>
<evidence type="ECO:0000313" key="4">
    <source>
        <dbReference type="Proteomes" id="UP000659904"/>
    </source>
</evidence>